<evidence type="ECO:0000256" key="6">
    <source>
        <dbReference type="RuleBase" id="RU361124"/>
    </source>
</evidence>
<accession>A0AAV5LAM5</accession>
<feature type="compositionally biased region" description="Polar residues" evidence="8">
    <location>
        <begin position="334"/>
        <end position="344"/>
    </location>
</feature>
<feature type="domain" description="Enhancer of polycomb-like N-terminal" evidence="9">
    <location>
        <begin position="522"/>
        <end position="614"/>
    </location>
</feature>
<dbReference type="AlphaFoldDB" id="A0AAV5LAM5"/>
<gene>
    <name evidence="10" type="ORF">SLEP1_g42662</name>
</gene>
<evidence type="ECO:0000256" key="1">
    <source>
        <dbReference type="ARBA" id="ARBA00004123"/>
    </source>
</evidence>
<keyword evidence="4 6" id="KW-0804">Transcription</keyword>
<dbReference type="GO" id="GO:0005634">
    <property type="term" value="C:nucleus"/>
    <property type="evidence" value="ECO:0007669"/>
    <property type="project" value="UniProtKB-SubCell"/>
</dbReference>
<protein>
    <recommendedName>
        <fullName evidence="6">Enhancer of polycomb-like protein</fullName>
    </recommendedName>
</protein>
<dbReference type="Pfam" id="PF10513">
    <property type="entry name" value="EPL1"/>
    <property type="match status" value="1"/>
</dbReference>
<comment type="caution">
    <text evidence="10">The sequence shown here is derived from an EMBL/GenBank/DDBJ whole genome shotgun (WGS) entry which is preliminary data.</text>
</comment>
<feature type="region of interest" description="Disordered" evidence="8">
    <location>
        <begin position="334"/>
        <end position="362"/>
    </location>
</feature>
<evidence type="ECO:0000256" key="7">
    <source>
        <dbReference type="SAM" id="Coils"/>
    </source>
</evidence>
<keyword evidence="11" id="KW-1185">Reference proteome</keyword>
<dbReference type="InterPro" id="IPR019542">
    <property type="entry name" value="Enhancer_polycomb-like_N"/>
</dbReference>
<dbReference type="InterPro" id="IPR024943">
    <property type="entry name" value="Enhancer_polycomb"/>
</dbReference>
<dbReference type="GO" id="GO:0006357">
    <property type="term" value="P:regulation of transcription by RNA polymerase II"/>
    <property type="evidence" value="ECO:0007669"/>
    <property type="project" value="InterPro"/>
</dbReference>
<evidence type="ECO:0000256" key="8">
    <source>
        <dbReference type="SAM" id="MobiDB-lite"/>
    </source>
</evidence>
<evidence type="ECO:0000256" key="4">
    <source>
        <dbReference type="ARBA" id="ARBA00023163"/>
    </source>
</evidence>
<evidence type="ECO:0000256" key="2">
    <source>
        <dbReference type="ARBA" id="ARBA00008035"/>
    </source>
</evidence>
<reference evidence="10 11" key="1">
    <citation type="journal article" date="2021" name="Commun. Biol.">
        <title>The genome of Shorea leprosula (Dipterocarpaceae) highlights the ecological relevance of drought in aseasonal tropical rainforests.</title>
        <authorList>
            <person name="Ng K.K.S."/>
            <person name="Kobayashi M.J."/>
            <person name="Fawcett J.A."/>
            <person name="Hatakeyama M."/>
            <person name="Paape T."/>
            <person name="Ng C.H."/>
            <person name="Ang C.C."/>
            <person name="Tnah L.H."/>
            <person name="Lee C.T."/>
            <person name="Nishiyama T."/>
            <person name="Sese J."/>
            <person name="O'Brien M.J."/>
            <person name="Copetti D."/>
            <person name="Mohd Noor M.I."/>
            <person name="Ong R.C."/>
            <person name="Putra M."/>
            <person name="Sireger I.Z."/>
            <person name="Indrioko S."/>
            <person name="Kosugi Y."/>
            <person name="Izuno A."/>
            <person name="Isagi Y."/>
            <person name="Lee S.L."/>
            <person name="Shimizu K.K."/>
        </authorList>
    </citation>
    <scope>NUCLEOTIDE SEQUENCE [LARGE SCALE GENOMIC DNA]</scope>
    <source>
        <strain evidence="10">214</strain>
    </source>
</reference>
<dbReference type="PANTHER" id="PTHR14898">
    <property type="entry name" value="ENHANCER OF POLYCOMB"/>
    <property type="match status" value="1"/>
</dbReference>
<proteinExistence type="inferred from homology"/>
<feature type="coiled-coil region" evidence="7">
    <location>
        <begin position="704"/>
        <end position="738"/>
    </location>
</feature>
<dbReference type="GO" id="GO:0035267">
    <property type="term" value="C:NuA4 histone acetyltransferase complex"/>
    <property type="evidence" value="ECO:0007669"/>
    <property type="project" value="InterPro"/>
</dbReference>
<dbReference type="Proteomes" id="UP001054252">
    <property type="component" value="Unassembled WGS sequence"/>
</dbReference>
<sequence>MPSVGMRRTTRVFGVVKGADGARVLRSGRRLWPESGEPKPKRPNDGDEYCQLKKNSQKKDGIGAAARNCKVNGAVDEVPVNESLKTEVEPREDGGRKDRMYGLVYTRKRKRTEVGNFLTVSQDKKYGLQFSRRQTRKTKNYGSGRLRGFDRAAVPVHVEVSPVFCFLVNNNGGNCGWSWWFSCLLSLILGYMKRAKVRLPELAAFLMSQPISGVYCSNGVKIVLGSANGTGVCKFFGAGRFSPLFSVDFFAVPHYFMYIHYSMLNALKVLQYDPVNNLIDEDSDDEMMTFIETQQTCMSSLSNSRSITLDLDSPGNKVVLHSSIRASKLASQRNQYKTGLSSRGIQKRRSSLRRKRARNPSLGGVHKASGALLSDLISSRRNGIPFSSVVSKNKLRSSVRGSSGANLQELNSTIVGLARDVDLSCCSASILVIGTDRCYREEGAVVMPELSSSKEWLLVVKKDGVVKYMHKAQKVMRTCAINRFTHAVIWTGDENWKLEFSNRHEWHVFKELYKECLDRNVPSSSVKVIPVPGVREVPGFEDLASVSFRRPESYISVKADELSRAMAKRTAIYDMDSEDEEWRKEFNNEYFTGSNLLEHLSEDRFELMIDAFEKAHHFSPEDFSNEKAASKLCLDLGRREVVEAVCSYWLKKKEQRHSPLLRIFQAYEDEKAPLVHKPVLRKRRSFKRQASHGRGKQPSFLQAMATEQDAAAEEQNALRNVEAAKVSAKRSVESASKKRKRAQLLMENASMSTYKAMMALRIAEAARVGESSDAAGAILFDWE</sequence>
<keyword evidence="3 6" id="KW-0805">Transcription regulation</keyword>
<comment type="subcellular location">
    <subcellularLocation>
        <location evidence="1 6">Nucleus</location>
    </subcellularLocation>
</comment>
<evidence type="ECO:0000313" key="10">
    <source>
        <dbReference type="EMBL" id="GKV34281.1"/>
    </source>
</evidence>
<dbReference type="EMBL" id="BPVZ01000104">
    <property type="protein sequence ID" value="GKV34281.1"/>
    <property type="molecule type" value="Genomic_DNA"/>
</dbReference>
<keyword evidence="7" id="KW-0175">Coiled coil</keyword>
<name>A0AAV5LAM5_9ROSI</name>
<comment type="similarity">
    <text evidence="2 6">Belongs to the enhancer of polycomb family.</text>
</comment>
<evidence type="ECO:0000256" key="5">
    <source>
        <dbReference type="ARBA" id="ARBA00023242"/>
    </source>
</evidence>
<evidence type="ECO:0000313" key="11">
    <source>
        <dbReference type="Proteomes" id="UP001054252"/>
    </source>
</evidence>
<organism evidence="10 11">
    <name type="scientific">Rubroshorea leprosula</name>
    <dbReference type="NCBI Taxonomy" id="152421"/>
    <lineage>
        <taxon>Eukaryota</taxon>
        <taxon>Viridiplantae</taxon>
        <taxon>Streptophyta</taxon>
        <taxon>Embryophyta</taxon>
        <taxon>Tracheophyta</taxon>
        <taxon>Spermatophyta</taxon>
        <taxon>Magnoliopsida</taxon>
        <taxon>eudicotyledons</taxon>
        <taxon>Gunneridae</taxon>
        <taxon>Pentapetalae</taxon>
        <taxon>rosids</taxon>
        <taxon>malvids</taxon>
        <taxon>Malvales</taxon>
        <taxon>Dipterocarpaceae</taxon>
        <taxon>Rubroshorea</taxon>
    </lineage>
</organism>
<keyword evidence="5 6" id="KW-0539">Nucleus</keyword>
<evidence type="ECO:0000259" key="9">
    <source>
        <dbReference type="Pfam" id="PF10513"/>
    </source>
</evidence>
<feature type="compositionally biased region" description="Basic and acidic residues" evidence="8">
    <location>
        <begin position="36"/>
        <end position="45"/>
    </location>
</feature>
<feature type="compositionally biased region" description="Basic residues" evidence="8">
    <location>
        <begin position="345"/>
        <end position="358"/>
    </location>
</feature>
<evidence type="ECO:0000256" key="3">
    <source>
        <dbReference type="ARBA" id="ARBA00023015"/>
    </source>
</evidence>
<feature type="region of interest" description="Disordered" evidence="8">
    <location>
        <begin position="29"/>
        <end position="49"/>
    </location>
</feature>